<comment type="similarity">
    <text evidence="1 2">Belongs to the cytochrome P450 family.</text>
</comment>
<name>A0A7W3QR52_ACTNM</name>
<evidence type="ECO:0000313" key="3">
    <source>
        <dbReference type="EMBL" id="MBA8956440.1"/>
    </source>
</evidence>
<protein>
    <submittedName>
        <fullName evidence="3">Cytochrome P450</fullName>
    </submittedName>
</protein>
<accession>A0A7W3QR52</accession>
<dbReference type="GO" id="GO:0005506">
    <property type="term" value="F:iron ion binding"/>
    <property type="evidence" value="ECO:0007669"/>
    <property type="project" value="InterPro"/>
</dbReference>
<dbReference type="PANTHER" id="PTHR46696:SF1">
    <property type="entry name" value="CYTOCHROME P450 YJIB-RELATED"/>
    <property type="match status" value="1"/>
</dbReference>
<dbReference type="GO" id="GO:0020037">
    <property type="term" value="F:heme binding"/>
    <property type="evidence" value="ECO:0007669"/>
    <property type="project" value="InterPro"/>
</dbReference>
<keyword evidence="2" id="KW-0349">Heme</keyword>
<dbReference type="Pfam" id="PF00067">
    <property type="entry name" value="p450"/>
    <property type="match status" value="1"/>
</dbReference>
<dbReference type="InterPro" id="IPR036396">
    <property type="entry name" value="Cyt_P450_sf"/>
</dbReference>
<dbReference type="SUPFAM" id="SSF48264">
    <property type="entry name" value="Cytochrome P450"/>
    <property type="match status" value="1"/>
</dbReference>
<dbReference type="Proteomes" id="UP000572680">
    <property type="component" value="Unassembled WGS sequence"/>
</dbReference>
<keyword evidence="2" id="KW-0408">Iron</keyword>
<keyword evidence="2" id="KW-0479">Metal-binding</keyword>
<reference evidence="3 4" key="1">
    <citation type="submission" date="2020-08" db="EMBL/GenBank/DDBJ databases">
        <title>Genomic Encyclopedia of Type Strains, Phase IV (KMG-IV): sequencing the most valuable type-strain genomes for metagenomic binning, comparative biology and taxonomic classification.</title>
        <authorList>
            <person name="Goeker M."/>
        </authorList>
    </citation>
    <scope>NUCLEOTIDE SEQUENCE [LARGE SCALE GENOMIC DNA]</scope>
    <source>
        <strain evidence="3 4">DSM 44197</strain>
    </source>
</reference>
<organism evidence="3 4">
    <name type="scientific">Actinomadura namibiensis</name>
    <dbReference type="NCBI Taxonomy" id="182080"/>
    <lineage>
        <taxon>Bacteria</taxon>
        <taxon>Bacillati</taxon>
        <taxon>Actinomycetota</taxon>
        <taxon>Actinomycetes</taxon>
        <taxon>Streptosporangiales</taxon>
        <taxon>Thermomonosporaceae</taxon>
        <taxon>Actinomadura</taxon>
    </lineage>
</organism>
<dbReference type="EMBL" id="JACJIA010000015">
    <property type="protein sequence ID" value="MBA8956440.1"/>
    <property type="molecule type" value="Genomic_DNA"/>
</dbReference>
<dbReference type="InterPro" id="IPR017972">
    <property type="entry name" value="Cyt_P450_CS"/>
</dbReference>
<sequence>MDAQPMSADQSPHHPPLEQLALEPLLIDESADPAQTYERLRSRYGPVVPVDALGVPAWLVIGYPQVLEVMRDQRGIWSKRIESWRAYAEGRVPEEWPLMSVSRGGSVVYRDGADLTRLRGAWSAALQPFQDRTRPQARALEAAVHRYADDLITAMTEGGPAAGQTDLVARYSRPLPLMALNRLFGFGSDHGEELVLDMWRMLDAGPEAPAALARLVAALTESSAAKRATPGEDLPSYMLAAQPDMTVEEMARQMMLLVALVGDHTATLIANTVAEVLKGDTGARAGLAGGMIQEAVNRAAISSPPMSNTTLRWARADVRLGRYLVAAGDPVILSIAGAHTDPVFTAGHSSDAVRSSRAHLAWSAGPHGCMGRDLATTITVIAVERLFERFAALRLAVPPEHLPWRTSPLMRGLRALPVHYELSAAPVRPGPAAAAAVSPETAAQEASLARRVLRALRLVR</sequence>
<evidence type="ECO:0000313" key="4">
    <source>
        <dbReference type="Proteomes" id="UP000572680"/>
    </source>
</evidence>
<keyword evidence="4" id="KW-1185">Reference proteome</keyword>
<dbReference type="GO" id="GO:0004497">
    <property type="term" value="F:monooxygenase activity"/>
    <property type="evidence" value="ECO:0007669"/>
    <property type="project" value="UniProtKB-KW"/>
</dbReference>
<gene>
    <name evidence="3" type="ORF">HNR61_008122</name>
</gene>
<comment type="caution">
    <text evidence="3">The sequence shown here is derived from an EMBL/GenBank/DDBJ whole genome shotgun (WGS) entry which is preliminary data.</text>
</comment>
<proteinExistence type="inferred from homology"/>
<evidence type="ECO:0000256" key="1">
    <source>
        <dbReference type="ARBA" id="ARBA00010617"/>
    </source>
</evidence>
<dbReference type="PROSITE" id="PS00086">
    <property type="entry name" value="CYTOCHROME_P450"/>
    <property type="match status" value="1"/>
</dbReference>
<keyword evidence="2" id="KW-0560">Oxidoreductase</keyword>
<dbReference type="GO" id="GO:0016705">
    <property type="term" value="F:oxidoreductase activity, acting on paired donors, with incorporation or reduction of molecular oxygen"/>
    <property type="evidence" value="ECO:0007669"/>
    <property type="project" value="InterPro"/>
</dbReference>
<dbReference type="PANTHER" id="PTHR46696">
    <property type="entry name" value="P450, PUTATIVE (EUROFUNG)-RELATED"/>
    <property type="match status" value="1"/>
</dbReference>
<dbReference type="RefSeq" id="WP_182848347.1">
    <property type="nucleotide sequence ID" value="NZ_BAAALP010000048.1"/>
</dbReference>
<dbReference type="Gene3D" id="1.10.630.10">
    <property type="entry name" value="Cytochrome P450"/>
    <property type="match status" value="1"/>
</dbReference>
<dbReference type="InterPro" id="IPR001128">
    <property type="entry name" value="Cyt_P450"/>
</dbReference>
<dbReference type="PRINTS" id="PR00359">
    <property type="entry name" value="BP450"/>
</dbReference>
<dbReference type="AlphaFoldDB" id="A0A7W3QR52"/>
<dbReference type="InterPro" id="IPR002397">
    <property type="entry name" value="Cyt_P450_B"/>
</dbReference>
<keyword evidence="2" id="KW-0503">Monooxygenase</keyword>
<evidence type="ECO:0000256" key="2">
    <source>
        <dbReference type="RuleBase" id="RU000461"/>
    </source>
</evidence>